<evidence type="ECO:0000313" key="4">
    <source>
        <dbReference type="Proteomes" id="UP000255000"/>
    </source>
</evidence>
<dbReference type="Proteomes" id="UP000255000">
    <property type="component" value="Unassembled WGS sequence"/>
</dbReference>
<evidence type="ECO:0000256" key="1">
    <source>
        <dbReference type="SAM" id="SignalP"/>
    </source>
</evidence>
<feature type="signal peptide" evidence="1">
    <location>
        <begin position="1"/>
        <end position="20"/>
    </location>
</feature>
<sequence>MRLLPAIFASVVFFMSIIQASSTASAGAVILTIDGGVPSGPFSMTMEEIEALGLESLTTLTPWHDGEVTFEGVPFAKLMAHAGVHGGMVEVMALNSYFVQMPFDDVIQAKGLLATRQDGKHMPVADKGPLFLIFPFSDRPDLKTESYYSRAVWQIRQITIR</sequence>
<dbReference type="SUPFAM" id="SSF56524">
    <property type="entry name" value="Oxidoreductase molybdopterin-binding domain"/>
    <property type="match status" value="1"/>
</dbReference>
<keyword evidence="1" id="KW-0732">Signal</keyword>
<dbReference type="AlphaFoldDB" id="A0A378ZTG3"/>
<proteinExistence type="predicted"/>
<protein>
    <submittedName>
        <fullName evidence="3">Oxidoreductase molybdopterin binding domain</fullName>
    </submittedName>
</protein>
<name>A0A378ZTG3_9HYPH</name>
<dbReference type="OrthoDB" id="9798763at2"/>
<accession>A0A378ZTG3</accession>
<feature type="domain" description="Oxidoreductase molybdopterin-binding" evidence="2">
    <location>
        <begin position="62"/>
        <end position="135"/>
    </location>
</feature>
<dbReference type="InterPro" id="IPR036374">
    <property type="entry name" value="OxRdtase_Mopterin-bd_sf"/>
</dbReference>
<reference evidence="3 4" key="1">
    <citation type="submission" date="2018-06" db="EMBL/GenBank/DDBJ databases">
        <authorList>
            <consortium name="Pathogen Informatics"/>
            <person name="Doyle S."/>
        </authorList>
    </citation>
    <scope>NUCLEOTIDE SEQUENCE [LARGE SCALE GENOMIC DNA]</scope>
    <source>
        <strain evidence="3 4">NCTC13350</strain>
    </source>
</reference>
<gene>
    <name evidence="3" type="ORF">NCTC13350_01280</name>
</gene>
<dbReference type="InterPro" id="IPR000572">
    <property type="entry name" value="OxRdtase_Mopterin-bd_dom"/>
</dbReference>
<dbReference type="RefSeq" id="WP_051105293.1">
    <property type="nucleotide sequence ID" value="NZ_UGSK01000001.1"/>
</dbReference>
<dbReference type="EMBL" id="UGSK01000001">
    <property type="protein sequence ID" value="SUB00368.1"/>
    <property type="molecule type" value="Genomic_DNA"/>
</dbReference>
<evidence type="ECO:0000313" key="3">
    <source>
        <dbReference type="EMBL" id="SUB00368.1"/>
    </source>
</evidence>
<dbReference type="Pfam" id="PF00174">
    <property type="entry name" value="Oxidored_molyb"/>
    <property type="match status" value="1"/>
</dbReference>
<evidence type="ECO:0000259" key="2">
    <source>
        <dbReference type="Pfam" id="PF00174"/>
    </source>
</evidence>
<organism evidence="3 4">
    <name type="scientific">Pannonibacter phragmitetus</name>
    <dbReference type="NCBI Taxonomy" id="121719"/>
    <lineage>
        <taxon>Bacteria</taxon>
        <taxon>Pseudomonadati</taxon>
        <taxon>Pseudomonadota</taxon>
        <taxon>Alphaproteobacteria</taxon>
        <taxon>Hyphomicrobiales</taxon>
        <taxon>Stappiaceae</taxon>
        <taxon>Pannonibacter</taxon>
    </lineage>
</organism>
<dbReference type="Gene3D" id="3.90.420.10">
    <property type="entry name" value="Oxidoreductase, molybdopterin-binding domain"/>
    <property type="match status" value="1"/>
</dbReference>
<feature type="chain" id="PRO_5016870403" evidence="1">
    <location>
        <begin position="21"/>
        <end position="161"/>
    </location>
</feature>